<reference evidence="7 8" key="1">
    <citation type="submission" date="2019-10" db="EMBL/GenBank/DDBJ databases">
        <title>Two novel species isolated from a subtropical stream in China.</title>
        <authorList>
            <person name="Lu H."/>
        </authorList>
    </citation>
    <scope>NUCLEOTIDE SEQUENCE [LARGE SCALE GENOMIC DNA]</scope>
    <source>
        <strain evidence="7 8">FT29W</strain>
    </source>
</reference>
<evidence type="ECO:0000313" key="7">
    <source>
        <dbReference type="EMBL" id="MQA40601.1"/>
    </source>
</evidence>
<dbReference type="CDD" id="cd07185">
    <property type="entry name" value="OmpA_C-like"/>
    <property type="match status" value="1"/>
</dbReference>
<evidence type="ECO:0000256" key="3">
    <source>
        <dbReference type="PROSITE-ProRule" id="PRU00473"/>
    </source>
</evidence>
<name>A0A6A7N6Q6_9BURK</name>
<comment type="caution">
    <text evidence="7">The sequence shown here is derived from an EMBL/GenBank/DDBJ whole genome shotgun (WGS) entry which is preliminary data.</text>
</comment>
<dbReference type="EMBL" id="WHUG01000009">
    <property type="protein sequence ID" value="MQA40601.1"/>
    <property type="molecule type" value="Genomic_DNA"/>
</dbReference>
<dbReference type="GO" id="GO:0016020">
    <property type="term" value="C:membrane"/>
    <property type="evidence" value="ECO:0007669"/>
    <property type="project" value="UniProtKB-SubCell"/>
</dbReference>
<keyword evidence="5" id="KW-0732">Signal</keyword>
<protein>
    <submittedName>
        <fullName evidence="7">OmpA family protein</fullName>
    </submittedName>
</protein>
<dbReference type="PROSITE" id="PS51123">
    <property type="entry name" value="OMPA_2"/>
    <property type="match status" value="1"/>
</dbReference>
<dbReference type="Pfam" id="PF00691">
    <property type="entry name" value="OmpA"/>
    <property type="match status" value="1"/>
</dbReference>
<feature type="domain" description="OmpA-like" evidence="6">
    <location>
        <begin position="95"/>
        <end position="211"/>
    </location>
</feature>
<dbReference type="Gene3D" id="3.30.1330.60">
    <property type="entry name" value="OmpA-like domain"/>
    <property type="match status" value="1"/>
</dbReference>
<gene>
    <name evidence="7" type="ORF">GEV02_20830</name>
</gene>
<keyword evidence="2 3" id="KW-0472">Membrane</keyword>
<dbReference type="InterPro" id="IPR006664">
    <property type="entry name" value="OMP_bac"/>
</dbReference>
<accession>A0A6A7N6Q6</accession>
<feature type="chain" id="PRO_5025368542" evidence="5">
    <location>
        <begin position="26"/>
        <end position="229"/>
    </location>
</feature>
<evidence type="ECO:0000256" key="4">
    <source>
        <dbReference type="SAM" id="MobiDB-lite"/>
    </source>
</evidence>
<dbReference type="PRINTS" id="PR01021">
    <property type="entry name" value="OMPADOMAIN"/>
</dbReference>
<dbReference type="SUPFAM" id="SSF103088">
    <property type="entry name" value="OmpA-like"/>
    <property type="match status" value="1"/>
</dbReference>
<evidence type="ECO:0000256" key="1">
    <source>
        <dbReference type="ARBA" id="ARBA00004370"/>
    </source>
</evidence>
<dbReference type="InterPro" id="IPR006665">
    <property type="entry name" value="OmpA-like"/>
</dbReference>
<evidence type="ECO:0000313" key="8">
    <source>
        <dbReference type="Proteomes" id="UP000440498"/>
    </source>
</evidence>
<organism evidence="7 8">
    <name type="scientific">Rugamonas aquatica</name>
    <dbReference type="NCBI Taxonomy" id="2743357"/>
    <lineage>
        <taxon>Bacteria</taxon>
        <taxon>Pseudomonadati</taxon>
        <taxon>Pseudomonadota</taxon>
        <taxon>Betaproteobacteria</taxon>
        <taxon>Burkholderiales</taxon>
        <taxon>Oxalobacteraceae</taxon>
        <taxon>Telluria group</taxon>
        <taxon>Rugamonas</taxon>
    </lineage>
</organism>
<dbReference type="Proteomes" id="UP000440498">
    <property type="component" value="Unassembled WGS sequence"/>
</dbReference>
<evidence type="ECO:0000259" key="6">
    <source>
        <dbReference type="PROSITE" id="PS51123"/>
    </source>
</evidence>
<feature type="region of interest" description="Disordered" evidence="4">
    <location>
        <begin position="208"/>
        <end position="229"/>
    </location>
</feature>
<dbReference type="InterPro" id="IPR036737">
    <property type="entry name" value="OmpA-like_sf"/>
</dbReference>
<sequence length="229" mass="24350">MKLLRVAMGVAVLAWLFSLAGCAHRSGKPGTEQATAAAPQGRAAIGQMIVDGQPKFVLCGDACPQRTQKYLEDAPADLPAQAESTSPPPLPTAPEDAAELAPDLHLYFPFNSSRLSPQALNQLEAYAAQLGRARALQLHACADGVGGRRANASVAHQRAQAVRRWLAAALPRLAVVVVTNRHPGECYVASNRSENGRSLNRRVDLGVASPGLAPEHTTSMLATRQVRRK</sequence>
<dbReference type="PROSITE" id="PS51257">
    <property type="entry name" value="PROKAR_LIPOPROTEIN"/>
    <property type="match status" value="1"/>
</dbReference>
<evidence type="ECO:0000256" key="5">
    <source>
        <dbReference type="SAM" id="SignalP"/>
    </source>
</evidence>
<proteinExistence type="predicted"/>
<comment type="subcellular location">
    <subcellularLocation>
        <location evidence="1">Membrane</location>
    </subcellularLocation>
</comment>
<dbReference type="AlphaFoldDB" id="A0A6A7N6Q6"/>
<feature type="signal peptide" evidence="5">
    <location>
        <begin position="1"/>
        <end position="25"/>
    </location>
</feature>
<keyword evidence="8" id="KW-1185">Reference proteome</keyword>
<evidence type="ECO:0000256" key="2">
    <source>
        <dbReference type="ARBA" id="ARBA00023136"/>
    </source>
</evidence>